<dbReference type="Pfam" id="PF01541">
    <property type="entry name" value="GIY-YIG"/>
    <property type="match status" value="1"/>
</dbReference>
<evidence type="ECO:0000259" key="1">
    <source>
        <dbReference type="PROSITE" id="PS50164"/>
    </source>
</evidence>
<name>A0A2G5K8W0_9RHOB</name>
<dbReference type="OrthoDB" id="287318at2"/>
<accession>A0A2G5K8W0</accession>
<evidence type="ECO:0000313" key="2">
    <source>
        <dbReference type="EMBL" id="PIB25971.1"/>
    </source>
</evidence>
<dbReference type="InterPro" id="IPR000305">
    <property type="entry name" value="GIY-YIG_endonuc"/>
</dbReference>
<organism evidence="2 3">
    <name type="scientific">Paramylibacter kogurei</name>
    <dbReference type="NCBI Taxonomy" id="1889778"/>
    <lineage>
        <taxon>Bacteria</taxon>
        <taxon>Pseudomonadati</taxon>
        <taxon>Pseudomonadota</taxon>
        <taxon>Alphaproteobacteria</taxon>
        <taxon>Rhodobacterales</taxon>
        <taxon>Paracoccaceae</taxon>
        <taxon>Paramylibacter</taxon>
    </lineage>
</organism>
<dbReference type="AlphaFoldDB" id="A0A2G5K8W0"/>
<dbReference type="PROSITE" id="PS50164">
    <property type="entry name" value="GIY_YIG"/>
    <property type="match status" value="1"/>
</dbReference>
<dbReference type="Gene3D" id="3.40.1440.10">
    <property type="entry name" value="GIY-YIG endonuclease"/>
    <property type="match status" value="1"/>
</dbReference>
<dbReference type="RefSeq" id="WP_099591720.1">
    <property type="nucleotide sequence ID" value="NZ_MDGM01000007.1"/>
</dbReference>
<feature type="domain" description="GIY-YIG" evidence="1">
    <location>
        <begin position="3"/>
        <end position="80"/>
    </location>
</feature>
<dbReference type="SUPFAM" id="SSF82771">
    <property type="entry name" value="GIY-YIG endonuclease"/>
    <property type="match status" value="1"/>
</dbReference>
<comment type="caution">
    <text evidence="2">The sequence shown here is derived from an EMBL/GenBank/DDBJ whole genome shotgun (WGS) entry which is preliminary data.</text>
</comment>
<reference evidence="2 3" key="1">
    <citation type="submission" date="2016-08" db="EMBL/GenBank/DDBJ databases">
        <title>Draft genome of Amylibacter sp. strain 4G11.</title>
        <authorList>
            <person name="Wong S.-K."/>
            <person name="Hamasaki K."/>
            <person name="Yoshizawa S."/>
        </authorList>
    </citation>
    <scope>NUCLEOTIDE SEQUENCE [LARGE SCALE GENOMIC DNA]</scope>
    <source>
        <strain evidence="2 3">4G11</strain>
    </source>
</reference>
<keyword evidence="3" id="KW-1185">Reference proteome</keyword>
<protein>
    <recommendedName>
        <fullName evidence="1">GIY-YIG domain-containing protein</fullName>
    </recommendedName>
</protein>
<sequence length="114" mass="13267">MKDCYYTYIVTNRHRGLCAVGVTRDLVNRPLKLGKDNGPASAWDEKMSRLVWYEKHDTLDAALEREERIANLRRDWVFYLVERENPAWRDLAQRGVRETHTHFNAAIGGGARAH</sequence>
<dbReference type="EMBL" id="MDGM01000007">
    <property type="protein sequence ID" value="PIB25971.1"/>
    <property type="molecule type" value="Genomic_DNA"/>
</dbReference>
<dbReference type="InterPro" id="IPR035901">
    <property type="entry name" value="GIY-YIG_endonuc_sf"/>
</dbReference>
<evidence type="ECO:0000313" key="3">
    <source>
        <dbReference type="Proteomes" id="UP000231516"/>
    </source>
</evidence>
<dbReference type="Proteomes" id="UP000231516">
    <property type="component" value="Unassembled WGS sequence"/>
</dbReference>
<proteinExistence type="predicted"/>
<gene>
    <name evidence="2" type="ORF">BFP76_13400</name>
</gene>